<evidence type="ECO:0000256" key="3">
    <source>
        <dbReference type="SAM" id="MobiDB-lite"/>
    </source>
</evidence>
<sequence length="3512" mass="390089">MNCHQILSGAANAGDRCFAVGSVEGISFTAYAAGCNIVVLASTFERVQIIPGAIHNYIRINALDCSTDTGKIAAAYEDKVCIFEPTPLIHSTHPPAHGLEYKWVQTGCLQASSHITSLSWNLEGTRLLTGGTVLELWHEKLKQDDDEPLNVKFEIGGGDPKTPTNEQDEAIEQLWECVWKCHTAAPVHHMAFSPDGTLFATSGKSDRLVKVWYENKHLLFPTKSLEHNQSMGSFIGSPFELNYGFVYVAHPRAVTHISWRKTSKYMPKGSVSNMLVTSCLDNICRIWVETVLPDDGLINMSQFDPLASQNPKFRTHRHKHRFIQRLKHMKTCFHIRRHAKHQAASGMAGMGAGFGGYGASNGFGQPPIPTLPSTYSVHDFHSYGYHGTGVIAGLHFHLAASINAETDIPLVPSMQTNDPASQPNFILHWLNNKDMHFSLQAEALMHEMAKKLIEKEDLMSAADNSQSEHSDEQNPTDELKKKLSKMNKSMSHDESQHSDVEINYQQQQQLLQQQQNANRSHSIGNTSNVIPPSHTLSNTTSIQSLLTDGQAAGQGGTNAHSGTDSLDLKIEGLLKDWHHNPDLLFSIHPIDGSFLIWVIEYLDEYQPSSFRQAQVSFSTRIPSAFPLGDAMSMSTTVSLYSSAINFLNFRDMVIKTVKGSSNLSTKENISKENVDGSDTQLPSVQEETHADEDEHDENIEKETNKSKTTNDKNVSNDSGNLNDTATSGSELLVAPPSPTISMVTKHSNGTLNLWQLTFADKSKFSQVLSIGHASRASGHRFRVNDITCHPVLPLLLTTSHHNIPEFNEDDENDSNHSDSLPRFTADKLQRGKDVCVPSGFCSELILWRVDAVGPLSQSGGVSELARINSPEISAFSNVAWIPTLLPSTTLGNLSNSPSACFVASDGESLRVYQAVIDARTLLAEISVSERRHRMMDSMMSLSECSSINDGLMHHQSPLHDKIKIVSQQSTARPGCIIQLDAIADATHDWQNTQFLHVFQEQLIIGERGDSESNLYSSMFDTSAFDTGEQIDGLMQKELDAMVDLQRNSVFEEPFYIVVLERTHHGTTLHMWRIVIASQPISADELTSSMMYVPDSNIVQDLEDVDEQHKLGRQSTVGLDDLKDAPPGINDYCPKVNIQTTKVCTQELPLPEGVDVIHAAPAAGHLSSSSIYPACFAPYIIVTACSDSNVRFWRCEVTKKNGTNNAAKFKYEWCEWDMIRKDQSSAIDVNGQLLHISAAYSGRIACAYKYGKSFTRPTKADPDSRYVNLCVAIYECESTGGSEWILEDTIHLKNIHLPRIQVDPHLDLSYLYDHKSLAKKQRLQQVLHPFAHDDLLRNPGSRNGGSQTSINNGDLTPEGVKSGNGLLAVPSFSTLQSLRKSITEHGNTCPLTQKHLVQLDWVSKEDGSHILTVAVGSKIFLYSPVSSDVAQANMKAMKESQTANRPLLRKASSLARPSFNEEIRWMKLRQIELKTADGLPPLPMQISWVRDGIFVVGMDSEMHVYSQWKPRGYEQILLHHLESLDNYHDTRLLKDEDLRSLATESNQRLLTNVPSMPHLSRVSANNLQLFGAQEKKKKSPNPEVVVNPDYMNDFGLFEASRIACPVLPQYHPKQLMELLNSGKIRWVKAILAHLVRCISGSCAVRGSNADEESLNRQRGWSRSRTLSVSYPAGTTTSPLEGRGSTTQIPEELTLDYAEITSIPPLPLWTLLAADKENIIQQQKEEVKDYNELFENNVAEDNLDDLLEDDDVESTRRFDRRSSIPERQYLSHFGPRQGQLLSRLLTHTHLPGLSSLDQMHLLALADTVSTCNTDFAERFAIAAAKTAIAKENLTGNPGDSENISTDSLDDCGLRFLLAMKHFNYLIRCLPLVQRSQFQKQGVGTSNIVWAFHSESEEDLLNLIPNYSKGQIKWSQLRELGVGWWLRNQTVLKTCVEKLAKASFQQKQDPLDAAIYYIAMKKKSVVWGLFKQLRDDKMTGFFANNFNEDRWRKAALKNAFALLGKQRFEHAVAFFLLAGSLNDALEVCLTKLDDLQLAMIITRLYEGEHDNTPPSYKKLLYEEILGCDKNGEDQDIDKAHPDPFLRSMALWILKDYSGSLSTLLQNSVGILHKAYDDEDPLLHPELNHGTNSNAATTANPNVFNFYVYLRTHPLIIRQHIANTAQEKRKAQVVLSGFSFGGSIGGASLARTDSIGFMGQNAKIKSSTITADKQLHLEDSITPLERQLYFTTAHGHFKAGCPALALEVLSKLPTKVIDSEINESDDNTSVTTDKKDATSNLIETGTFDWSQPVTNSNNVLESAGSFDWGAPVAQSADDGFKLVWDEEEPADDESDDGLGMKIDASKDNTKINVESSDNINSSHNNDKHGKLDIMAQQLKFIACLKILMEELSTLATGFEVDGGQLRYQLYVWLEREVEALKQLCNYSTSDSGDSTNVTLEDHAGGAIDSQHETPLMGNKFHHNDRPTLHEILLQEKHDFEAKVARAAKRKRWLKANETLLRTLLSYCSLHGANGGGLASVRMELVLLLQELQQEKTQQQLLSPLPFPTTLPLLSACVAGNKTVIADPIRYIQSQTHDMLQTIVELRGPPVGLNDPDTSDVFILRDLAVALSACIYQSLCDSDTFSVKQLTANECHSPGMETIAKLNASCQSTHLMANAQAHTRRRKYSTDEPVAVSTPPPKWPGVTNLRALLAREKDEDTPRLNVLLCEVFTASFMSLLVYALATCDCHILYRLVGQRFSDSSWALLYGGGVKKLLRKATSHVQAAQQMVQQQLQQQTSSEGEAPAETGVWNTVTSITKHRVKMNLKILGQFAGQQSSTNMKEDKPTYREQFVPPEMSMVSYFLTKPMLCGDKNEDDYDSADSAVSDLDDDDDDEDVFADPLSNDPKKLQTALAIKRHKKENTEHTNPNSLSWCILRMAIVKHAQIQLHSFINIAGLELQELPVCSPLIHGTLRSLAIWQDLLKEELESRGPAGADFIPGCFVEDDTKGPSIGKYRTILERNNTPFTPSAASAAPIRRLWNYMVRQEACQDVFIRAIFGKRKTFNFDTQQSHSHSTQAGNVPSGSNSVMDFSQHSDAIVNNFGGSGGKDYQQLAEPVRIIHKEQESISAFCINLANQGMMALATPKELQEIDISLLLESPNWLEDECEFDIMNLSKDVDTLPSSGFLVIQASGIDRAAAMNQAQNLQQAPMPVSPQPGLAPQSGRGASVIKGAVFAGSHDARYCKFIIDRSKHFLRPVLKHKIDNIKRMSAHPLMPLYITGSQDGSVQMWEWGHQQAVCTPRPPGTFAKVTRCRFSQHGNKFGIADGDGKLSLWQVGLASQSNRSFFANECHNKLISDFVFLGSCSLVATAGHSSESKNVAIWDTLLPQKKALVQSFACHDQGASSLVYAPQHQLLISAGKKGDVCIFDIRQRTLRHRFQAHDTAIKCLAVDPHEEIFITGSADGDIKIWALPAPISTPLFYYPGEHKHSSFFKHTGQGVTQIHIDQFGRLFSCGADGSMKIRSLPDRDTIVNAIY</sequence>
<dbReference type="Pfam" id="PF00400">
    <property type="entry name" value="WD40"/>
    <property type="match status" value="2"/>
</dbReference>
<dbReference type="SUPFAM" id="SSF50978">
    <property type="entry name" value="WD40 repeat-like"/>
    <property type="match status" value="2"/>
</dbReference>
<feature type="compositionally biased region" description="Polar residues" evidence="3">
    <location>
        <begin position="516"/>
        <end position="537"/>
    </location>
</feature>
<feature type="compositionally biased region" description="Basic and acidic residues" evidence="3">
    <location>
        <begin position="466"/>
        <end position="481"/>
    </location>
</feature>
<feature type="compositionally biased region" description="Basic and acidic residues" evidence="3">
    <location>
        <begin position="490"/>
        <end position="500"/>
    </location>
</feature>
<keyword evidence="1" id="KW-0853">WD repeat</keyword>
<feature type="compositionally biased region" description="Polar residues" evidence="3">
    <location>
        <begin position="1339"/>
        <end position="1353"/>
    </location>
</feature>
<evidence type="ECO:0000256" key="2">
    <source>
        <dbReference type="SAM" id="Coils"/>
    </source>
</evidence>
<feature type="region of interest" description="Disordered" evidence="3">
    <location>
        <begin position="666"/>
        <end position="733"/>
    </location>
</feature>
<dbReference type="InterPro" id="IPR052208">
    <property type="entry name" value="DmX-like/RAVE_component"/>
</dbReference>
<accession>O62524</accession>
<dbReference type="Gene3D" id="2.130.10.10">
    <property type="entry name" value="YVTN repeat-like/Quinoprotein amine dehydrogenase"/>
    <property type="match status" value="3"/>
</dbReference>
<dbReference type="PIR" id="T17121">
    <property type="entry name" value="T17121"/>
</dbReference>
<dbReference type="PANTHER" id="PTHR13950">
    <property type="entry name" value="RABCONNECTIN-RELATED"/>
    <property type="match status" value="1"/>
</dbReference>
<feature type="compositionally biased region" description="Low complexity" evidence="3">
    <location>
        <begin position="505"/>
        <end position="515"/>
    </location>
</feature>
<protein>
    <submittedName>
        <fullName evidence="5">CPY</fullName>
    </submittedName>
</protein>
<organism evidence="5">
    <name type="scientific">Chironomus thummi</name>
    <name type="common">Midge</name>
    <dbReference type="NCBI Taxonomy" id="7154"/>
    <lineage>
        <taxon>Eukaryota</taxon>
        <taxon>Metazoa</taxon>
        <taxon>Ecdysozoa</taxon>
        <taxon>Arthropoda</taxon>
        <taxon>Hexapoda</taxon>
        <taxon>Insecta</taxon>
        <taxon>Pterygota</taxon>
        <taxon>Neoptera</taxon>
        <taxon>Endopterygota</taxon>
        <taxon>Diptera</taxon>
        <taxon>Nematocera</taxon>
        <taxon>Chironomoidea</taxon>
        <taxon>Chironomidae</taxon>
        <taxon>Chironominae</taxon>
        <taxon>Chironomus</taxon>
    </lineage>
</organism>
<feature type="repeat" description="WD" evidence="1">
    <location>
        <begin position="3415"/>
        <end position="3446"/>
    </location>
</feature>
<feature type="region of interest" description="Disordered" evidence="3">
    <location>
        <begin position="1333"/>
        <end position="1356"/>
    </location>
</feature>
<dbReference type="PROSITE" id="PS50082">
    <property type="entry name" value="WD_REPEATS_2"/>
    <property type="match status" value="1"/>
</dbReference>
<dbReference type="SMART" id="SM00320">
    <property type="entry name" value="WD40"/>
    <property type="match status" value="11"/>
</dbReference>
<evidence type="ECO:0000259" key="4">
    <source>
        <dbReference type="Pfam" id="PF12234"/>
    </source>
</evidence>
<feature type="domain" description="RAVE complex protein Rav1 C-terminal" evidence="4">
    <location>
        <begin position="1843"/>
        <end position="2171"/>
    </location>
</feature>
<evidence type="ECO:0000313" key="5">
    <source>
        <dbReference type="EMBL" id="CAA57760.1"/>
    </source>
</evidence>
<dbReference type="PROSITE" id="PS50294">
    <property type="entry name" value="WD_REPEATS_REGION"/>
    <property type="match status" value="1"/>
</dbReference>
<reference evidence="5" key="1">
    <citation type="submission" date="1994-10" db="EMBL/GenBank/DDBJ databases">
        <title>The nucleotide sequence of CpY, a gene located within the sex determining region of Chironomus thummi.</title>
        <authorList>
            <person name="Kraemer C."/>
            <person name="Schmidt E.R."/>
        </authorList>
    </citation>
    <scope>NUCLEOTIDE SEQUENCE</scope>
</reference>
<feature type="region of interest" description="Disordered" evidence="3">
    <location>
        <begin position="459"/>
        <end position="537"/>
    </location>
</feature>
<feature type="compositionally biased region" description="Polar residues" evidence="3">
    <location>
        <begin position="711"/>
        <end position="729"/>
    </location>
</feature>
<dbReference type="InterPro" id="IPR036322">
    <property type="entry name" value="WD40_repeat_dom_sf"/>
</dbReference>
<keyword evidence="2" id="KW-0175">Coiled coil</keyword>
<feature type="coiled-coil region" evidence="2">
    <location>
        <begin position="1711"/>
        <end position="1738"/>
    </location>
</feature>
<feature type="region of interest" description="Disordered" evidence="3">
    <location>
        <begin position="2850"/>
        <end position="2879"/>
    </location>
</feature>
<feature type="compositionally biased region" description="Polar residues" evidence="3">
    <location>
        <begin position="676"/>
        <end position="685"/>
    </location>
</feature>
<dbReference type="GO" id="GO:0043291">
    <property type="term" value="C:RAVE complex"/>
    <property type="evidence" value="ECO:0007669"/>
    <property type="project" value="TreeGrafter"/>
</dbReference>
<name>O62524_CHITU</name>
<feature type="compositionally biased region" description="Acidic residues" evidence="3">
    <location>
        <begin position="2863"/>
        <end position="2874"/>
    </location>
</feature>
<dbReference type="GO" id="GO:0007035">
    <property type="term" value="P:vacuolar acidification"/>
    <property type="evidence" value="ECO:0007669"/>
    <property type="project" value="TreeGrafter"/>
</dbReference>
<dbReference type="InterPro" id="IPR001680">
    <property type="entry name" value="WD40_rpt"/>
</dbReference>
<dbReference type="EMBL" id="X82317">
    <property type="protein sequence ID" value="CAA57760.1"/>
    <property type="molecule type" value="Genomic_DNA"/>
</dbReference>
<gene>
    <name evidence="5" type="primary">CpY</name>
</gene>
<proteinExistence type="predicted"/>
<evidence type="ECO:0000256" key="1">
    <source>
        <dbReference type="PROSITE-ProRule" id="PRU00221"/>
    </source>
</evidence>
<feature type="compositionally biased region" description="Basic and acidic residues" evidence="3">
    <location>
        <begin position="698"/>
        <end position="710"/>
    </location>
</feature>
<dbReference type="PANTHER" id="PTHR13950:SF9">
    <property type="entry name" value="RABCONNECTIN-3A"/>
    <property type="match status" value="1"/>
</dbReference>
<dbReference type="InterPro" id="IPR022033">
    <property type="entry name" value="Rav1p_C"/>
</dbReference>
<dbReference type="FunFam" id="2.130.10.10:FF:001065">
    <property type="entry name" value="Dual oxidase maturation factor, putative"/>
    <property type="match status" value="1"/>
</dbReference>
<feature type="region of interest" description="Disordered" evidence="3">
    <location>
        <begin position="803"/>
        <end position="822"/>
    </location>
</feature>
<dbReference type="Pfam" id="PF12234">
    <property type="entry name" value="Rav1p_C"/>
    <property type="match status" value="1"/>
</dbReference>
<dbReference type="InterPro" id="IPR015943">
    <property type="entry name" value="WD40/YVTN_repeat-like_dom_sf"/>
</dbReference>